<reference evidence="2 3" key="1">
    <citation type="journal article" date="2018" name="PLoS Pathog.">
        <title>Evolution of structural diversity of trichothecenes, a family of toxins produced by plant pathogenic and entomopathogenic fungi.</title>
        <authorList>
            <person name="Proctor R.H."/>
            <person name="McCormick S.P."/>
            <person name="Kim H.S."/>
            <person name="Cardoza R.E."/>
            <person name="Stanley A.M."/>
            <person name="Lindo L."/>
            <person name="Kelly A."/>
            <person name="Brown D.W."/>
            <person name="Lee T."/>
            <person name="Vaughan M.M."/>
            <person name="Alexander N.J."/>
            <person name="Busman M."/>
            <person name="Gutierrez S."/>
        </authorList>
    </citation>
    <scope>NUCLEOTIDE SEQUENCE [LARGE SCALE GENOMIC DNA]</scope>
    <source>
        <strain evidence="2 3">IBT 40837</strain>
    </source>
</reference>
<feature type="signal peptide" evidence="1">
    <location>
        <begin position="1"/>
        <end position="20"/>
    </location>
</feature>
<name>A0A395NA75_TRIAR</name>
<feature type="chain" id="PRO_5017431289" evidence="1">
    <location>
        <begin position="21"/>
        <end position="151"/>
    </location>
</feature>
<evidence type="ECO:0000256" key="1">
    <source>
        <dbReference type="SAM" id="SignalP"/>
    </source>
</evidence>
<keyword evidence="3" id="KW-1185">Reference proteome</keyword>
<proteinExistence type="predicted"/>
<protein>
    <submittedName>
        <fullName evidence="2">Uncharacterized protein</fullName>
    </submittedName>
</protein>
<keyword evidence="1" id="KW-0732">Signal</keyword>
<organism evidence="2 3">
    <name type="scientific">Trichoderma arundinaceum</name>
    <dbReference type="NCBI Taxonomy" id="490622"/>
    <lineage>
        <taxon>Eukaryota</taxon>
        <taxon>Fungi</taxon>
        <taxon>Dikarya</taxon>
        <taxon>Ascomycota</taxon>
        <taxon>Pezizomycotina</taxon>
        <taxon>Sordariomycetes</taxon>
        <taxon>Hypocreomycetidae</taxon>
        <taxon>Hypocreales</taxon>
        <taxon>Hypocreaceae</taxon>
        <taxon>Trichoderma</taxon>
    </lineage>
</organism>
<dbReference type="EMBL" id="PXOA01000726">
    <property type="protein sequence ID" value="RFU73006.1"/>
    <property type="molecule type" value="Genomic_DNA"/>
</dbReference>
<sequence length="151" mass="15921">MKLLNGISFVAPLLMASVYGAAITTSPEDHNSTAANTLMARDLDYSFITYNSVNCGDQAFKKDYFGGGIFGSGNTFEGCYDLTWKDGWAPLSAQIVSDGVYVVCTYYSTKCGSSGGAAGQFGSQGAGNVNSGCRSLKFSPLSFQCQRGNGF</sequence>
<accession>A0A395NA75</accession>
<gene>
    <name evidence="2" type="ORF">TARUN_9250</name>
</gene>
<comment type="caution">
    <text evidence="2">The sequence shown here is derived from an EMBL/GenBank/DDBJ whole genome shotgun (WGS) entry which is preliminary data.</text>
</comment>
<evidence type="ECO:0000313" key="2">
    <source>
        <dbReference type="EMBL" id="RFU73006.1"/>
    </source>
</evidence>
<dbReference type="AlphaFoldDB" id="A0A395NA75"/>
<evidence type="ECO:0000313" key="3">
    <source>
        <dbReference type="Proteomes" id="UP000266272"/>
    </source>
</evidence>
<dbReference type="Proteomes" id="UP000266272">
    <property type="component" value="Unassembled WGS sequence"/>
</dbReference>